<keyword evidence="1" id="KW-0812">Transmembrane</keyword>
<evidence type="ECO:0000313" key="3">
    <source>
        <dbReference type="Proteomes" id="UP001157160"/>
    </source>
</evidence>
<comment type="caution">
    <text evidence="2">The sequence shown here is derived from an EMBL/GenBank/DDBJ whole genome shotgun (WGS) entry which is preliminary data.</text>
</comment>
<keyword evidence="3" id="KW-1185">Reference proteome</keyword>
<dbReference type="AlphaFoldDB" id="A0AA37UM19"/>
<protein>
    <submittedName>
        <fullName evidence="2">Uncharacterized protein</fullName>
    </submittedName>
</protein>
<gene>
    <name evidence="2" type="ORF">GCM10025874_25440</name>
</gene>
<evidence type="ECO:0000313" key="2">
    <source>
        <dbReference type="EMBL" id="GMA29291.1"/>
    </source>
</evidence>
<reference evidence="2 3" key="1">
    <citation type="journal article" date="2014" name="Int. J. Syst. Evol. Microbiol.">
        <title>Complete genome sequence of Corynebacterium casei LMG S-19264T (=DSM 44701T), isolated from a smear-ripened cheese.</title>
        <authorList>
            <consortium name="US DOE Joint Genome Institute (JGI-PGF)"/>
            <person name="Walter F."/>
            <person name="Albersmeier A."/>
            <person name="Kalinowski J."/>
            <person name="Ruckert C."/>
        </authorList>
    </citation>
    <scope>NUCLEOTIDE SEQUENCE [LARGE SCALE GENOMIC DNA]</scope>
    <source>
        <strain evidence="2 3">NBRC 112289</strain>
    </source>
</reference>
<dbReference type="Proteomes" id="UP001157160">
    <property type="component" value="Unassembled WGS sequence"/>
</dbReference>
<organism evidence="2 3">
    <name type="scientific">Arenivirga flava</name>
    <dbReference type="NCBI Taxonomy" id="1930060"/>
    <lineage>
        <taxon>Bacteria</taxon>
        <taxon>Bacillati</taxon>
        <taxon>Actinomycetota</taxon>
        <taxon>Actinomycetes</taxon>
        <taxon>Micrococcales</taxon>
        <taxon>Microbacteriaceae</taxon>
        <taxon>Arenivirga</taxon>
    </lineage>
</organism>
<keyword evidence="1" id="KW-0472">Membrane</keyword>
<sequence length="213" mass="21182">MRMRQERMARAVLSAGVGTLLTAAAHSVGGGAFPAPLVLALVFALSVLLSFALAGRRVTVPWLLASVGATQLLLHAAFTATGDGATLTGDTVGHAHHAVAGIPAGAAAHHAVAGIVAGTAGHHEGMLWAHVAAGLVTVASMRLGAGALRRALAAVAPALARRIALALSLLRQPVLRPAPVRAHAATASPHPLVALLAAAVEARRGPPSAASAR</sequence>
<feature type="transmembrane region" description="Helical" evidence="1">
    <location>
        <begin position="35"/>
        <end position="54"/>
    </location>
</feature>
<proteinExistence type="predicted"/>
<dbReference type="EMBL" id="BSUL01000001">
    <property type="protein sequence ID" value="GMA29291.1"/>
    <property type="molecule type" value="Genomic_DNA"/>
</dbReference>
<accession>A0AA37UM19</accession>
<evidence type="ECO:0000256" key="1">
    <source>
        <dbReference type="SAM" id="Phobius"/>
    </source>
</evidence>
<name>A0AA37UM19_9MICO</name>
<keyword evidence="1" id="KW-1133">Transmembrane helix</keyword>